<keyword evidence="2" id="KW-1185">Reference proteome</keyword>
<evidence type="ECO:0000313" key="1">
    <source>
        <dbReference type="EMBL" id="MBU9720539.1"/>
    </source>
</evidence>
<name>A0ABS6JS53_9BACI</name>
<sequence length="75" mass="8667">MNKYEVYSTISLPVSIEVNANSKEHAMMIAQYKMNEMIVKEIKVQITTLNNQKVKPTVHDWNIDIDCTHEEDVTA</sequence>
<protein>
    <submittedName>
        <fullName evidence="1">Uncharacterized protein</fullName>
    </submittedName>
</protein>
<comment type="caution">
    <text evidence="1">The sequence shown here is derived from an EMBL/GenBank/DDBJ whole genome shotgun (WGS) entry which is preliminary data.</text>
</comment>
<dbReference type="Proteomes" id="UP000790580">
    <property type="component" value="Unassembled WGS sequence"/>
</dbReference>
<reference evidence="1 2" key="1">
    <citation type="submission" date="2021-06" db="EMBL/GenBank/DDBJ databases">
        <title>Bacillus sp. RD4P76, an endophyte from a halophyte.</title>
        <authorList>
            <person name="Sun J.-Q."/>
        </authorList>
    </citation>
    <scope>NUCLEOTIDE SEQUENCE [LARGE SCALE GENOMIC DNA]</scope>
    <source>
        <strain evidence="1 2">JCM 17098</strain>
    </source>
</reference>
<dbReference type="EMBL" id="JAHQCR010000017">
    <property type="protein sequence ID" value="MBU9720539.1"/>
    <property type="molecule type" value="Genomic_DNA"/>
</dbReference>
<evidence type="ECO:0000313" key="2">
    <source>
        <dbReference type="Proteomes" id="UP000790580"/>
    </source>
</evidence>
<organism evidence="1 2">
    <name type="scientific">Evansella alkalicola</name>
    <dbReference type="NCBI Taxonomy" id="745819"/>
    <lineage>
        <taxon>Bacteria</taxon>
        <taxon>Bacillati</taxon>
        <taxon>Bacillota</taxon>
        <taxon>Bacilli</taxon>
        <taxon>Bacillales</taxon>
        <taxon>Bacillaceae</taxon>
        <taxon>Evansella</taxon>
    </lineage>
</organism>
<gene>
    <name evidence="1" type="ORF">KS407_03660</name>
</gene>
<accession>A0ABS6JS53</accession>
<proteinExistence type="predicted"/>
<dbReference type="RefSeq" id="WP_088075889.1">
    <property type="nucleotide sequence ID" value="NZ_JAHQCR010000017.1"/>
</dbReference>